<evidence type="ECO:0000256" key="2">
    <source>
        <dbReference type="SAM" id="MobiDB-lite"/>
    </source>
</evidence>
<dbReference type="InterPro" id="IPR013320">
    <property type="entry name" value="ConA-like_dom_sf"/>
</dbReference>
<dbReference type="PANTHER" id="PTHR10963">
    <property type="entry name" value="GLYCOSYL HYDROLASE-RELATED"/>
    <property type="match status" value="1"/>
</dbReference>
<proteinExistence type="inferred from homology"/>
<dbReference type="Proteomes" id="UP000646244">
    <property type="component" value="Unassembled WGS sequence"/>
</dbReference>
<gene>
    <name evidence="4" type="ORF">GCM10010507_09560</name>
</gene>
<dbReference type="CDD" id="cd08023">
    <property type="entry name" value="GH16_laminarinase_like"/>
    <property type="match status" value="1"/>
</dbReference>
<evidence type="ECO:0000259" key="3">
    <source>
        <dbReference type="PROSITE" id="PS51762"/>
    </source>
</evidence>
<feature type="domain" description="GH16" evidence="3">
    <location>
        <begin position="64"/>
        <end position="330"/>
    </location>
</feature>
<dbReference type="InterPro" id="IPR000757">
    <property type="entry name" value="Beta-glucanase-like"/>
</dbReference>
<dbReference type="Pfam" id="PF00722">
    <property type="entry name" value="Glyco_hydro_16"/>
    <property type="match status" value="1"/>
</dbReference>
<dbReference type="Gene3D" id="2.60.120.200">
    <property type="match status" value="1"/>
</dbReference>
<dbReference type="EMBL" id="BMVB01000002">
    <property type="protein sequence ID" value="GHC38059.1"/>
    <property type="molecule type" value="Genomic_DNA"/>
</dbReference>
<evidence type="ECO:0000313" key="5">
    <source>
        <dbReference type="Proteomes" id="UP000646244"/>
    </source>
</evidence>
<dbReference type="SUPFAM" id="SSF49899">
    <property type="entry name" value="Concanavalin A-like lectins/glucanases"/>
    <property type="match status" value="1"/>
</dbReference>
<accession>A0A918WEE9</accession>
<dbReference type="GO" id="GO:0005975">
    <property type="term" value="P:carbohydrate metabolic process"/>
    <property type="evidence" value="ECO:0007669"/>
    <property type="project" value="InterPro"/>
</dbReference>
<organism evidence="4 5">
    <name type="scientific">Streptomyces cinnamoneus</name>
    <name type="common">Streptoverticillium cinnamoneum</name>
    <dbReference type="NCBI Taxonomy" id="53446"/>
    <lineage>
        <taxon>Bacteria</taxon>
        <taxon>Bacillati</taxon>
        <taxon>Actinomycetota</taxon>
        <taxon>Actinomycetes</taxon>
        <taxon>Kitasatosporales</taxon>
        <taxon>Streptomycetaceae</taxon>
        <taxon>Streptomyces</taxon>
        <taxon>Streptomyces cinnamoneus group</taxon>
    </lineage>
</organism>
<evidence type="ECO:0000313" key="4">
    <source>
        <dbReference type="EMBL" id="GHC38059.1"/>
    </source>
</evidence>
<dbReference type="GO" id="GO:0004553">
    <property type="term" value="F:hydrolase activity, hydrolyzing O-glycosyl compounds"/>
    <property type="evidence" value="ECO:0007669"/>
    <property type="project" value="InterPro"/>
</dbReference>
<dbReference type="AlphaFoldDB" id="A0A918WEE9"/>
<reference evidence="4" key="2">
    <citation type="submission" date="2020-09" db="EMBL/GenBank/DDBJ databases">
        <authorList>
            <person name="Sun Q."/>
            <person name="Ohkuma M."/>
        </authorList>
    </citation>
    <scope>NUCLEOTIDE SEQUENCE</scope>
    <source>
        <strain evidence="4">JCM 4633</strain>
    </source>
</reference>
<evidence type="ECO:0000256" key="1">
    <source>
        <dbReference type="ARBA" id="ARBA00006865"/>
    </source>
</evidence>
<dbReference type="PROSITE" id="PS51762">
    <property type="entry name" value="GH16_2"/>
    <property type="match status" value="1"/>
</dbReference>
<feature type="region of interest" description="Disordered" evidence="2">
    <location>
        <begin position="56"/>
        <end position="76"/>
    </location>
</feature>
<comment type="caution">
    <text evidence="4">The sequence shown here is derived from an EMBL/GenBank/DDBJ whole genome shotgun (WGS) entry which is preliminary data.</text>
</comment>
<dbReference type="PANTHER" id="PTHR10963:SF55">
    <property type="entry name" value="GLYCOSIDE HYDROLASE FAMILY 16 PROTEIN"/>
    <property type="match status" value="1"/>
</dbReference>
<sequence>MRLRPSPRSTSAPGTLPDARLRSRLPSLARLLSKAALMATAAAVLIAGCAPVRPHPGDDAAPPKRAAAAPAPAPDSARDSWQLVWADEFRGAAHRRPDRAKWVFDRGGEPQWGNHEWQYYTDRPRNVSLDGHGNLALTARRERLRGMHCAVGPCNITSARIKTKGKFARAYGRFEARIKIPRGQGLWPAFWMLGANSDKVTWPANGEIDVMEALGRQPGMVHGTLHGPGYVAQGIETHTALPQGGRLSDGFHTYRVDWMPGKVVWYLDGTQYGTACSSQLRRGQKWVFDHPHYLLLNLAVGGTWPGPPDASTPFPSRMLVDYVRVYAPKR</sequence>
<protein>
    <recommendedName>
        <fullName evidence="3">GH16 domain-containing protein</fullName>
    </recommendedName>
</protein>
<dbReference type="InterPro" id="IPR050546">
    <property type="entry name" value="Glycosyl_Hydrlase_16"/>
</dbReference>
<reference evidence="4" key="1">
    <citation type="journal article" date="2014" name="Int. J. Syst. Evol. Microbiol.">
        <title>Complete genome sequence of Corynebacterium casei LMG S-19264T (=DSM 44701T), isolated from a smear-ripened cheese.</title>
        <authorList>
            <consortium name="US DOE Joint Genome Institute (JGI-PGF)"/>
            <person name="Walter F."/>
            <person name="Albersmeier A."/>
            <person name="Kalinowski J."/>
            <person name="Ruckert C."/>
        </authorList>
    </citation>
    <scope>NUCLEOTIDE SEQUENCE</scope>
    <source>
        <strain evidence="4">JCM 4633</strain>
    </source>
</reference>
<dbReference type="RefSeq" id="WP_190108346.1">
    <property type="nucleotide sequence ID" value="NZ_BMVB01000002.1"/>
</dbReference>
<name>A0A918WEE9_STRCJ</name>
<comment type="similarity">
    <text evidence="1">Belongs to the glycosyl hydrolase 16 family.</text>
</comment>